<name>A0A1G8FNZ4_9RHOO</name>
<sequence length="324" mass="34195">MKLPFFRTSVVLLTAAFSVAAQADVYPSKPITVIVCYSPGGSNDMIARTVSEELSKRLGQPVMVENAAGAAGTIGAAKAIRSPADGYTLLLGSGSEISIAKLTTPSVKYDGQKDLAPITMIGTQPMILVGAPGTAPKNTAELLAYAKANPDKLSFASSGVGTPLHLSGELIKQKAKISMEHVPYKGAGPMLTDLLGNQIPLAITVLSSSLQHVKAGKLKAYGVTEPRRAAVLPDVPALAETKGLEGLDMSIWWGFFAPLKTPDAIVQRLNKELVEVLKTPSVVQKLTESGVVLSVRGPKDFAKFVDGETSKYRQIVQAANIRTE</sequence>
<keyword evidence="2" id="KW-0732">Signal</keyword>
<dbReference type="Gene3D" id="3.40.190.150">
    <property type="entry name" value="Bordetella uptake gene, domain 1"/>
    <property type="match status" value="1"/>
</dbReference>
<dbReference type="OrthoDB" id="8678477at2"/>
<feature type="chain" id="PRO_5011472403" evidence="2">
    <location>
        <begin position="24"/>
        <end position="324"/>
    </location>
</feature>
<accession>A0A1G8FNZ4</accession>
<dbReference type="InterPro" id="IPR042100">
    <property type="entry name" value="Bug_dom1"/>
</dbReference>
<organism evidence="3 4">
    <name type="scientific">Propionivibrio dicarboxylicus</name>
    <dbReference type="NCBI Taxonomy" id="83767"/>
    <lineage>
        <taxon>Bacteria</taxon>
        <taxon>Pseudomonadati</taxon>
        <taxon>Pseudomonadota</taxon>
        <taxon>Betaproteobacteria</taxon>
        <taxon>Rhodocyclales</taxon>
        <taxon>Rhodocyclaceae</taxon>
        <taxon>Propionivibrio</taxon>
    </lineage>
</organism>
<dbReference type="PANTHER" id="PTHR42928:SF5">
    <property type="entry name" value="BLR1237 PROTEIN"/>
    <property type="match status" value="1"/>
</dbReference>
<dbReference type="PIRSF" id="PIRSF017082">
    <property type="entry name" value="YflP"/>
    <property type="match status" value="1"/>
</dbReference>
<proteinExistence type="inferred from homology"/>
<feature type="signal peptide" evidence="2">
    <location>
        <begin position="1"/>
        <end position="23"/>
    </location>
</feature>
<dbReference type="RefSeq" id="WP_091937894.1">
    <property type="nucleotide sequence ID" value="NZ_FNCY01000009.1"/>
</dbReference>
<protein>
    <submittedName>
        <fullName evidence="3">Tripartite-type tricarboxylate transporter, receptor component TctC</fullName>
    </submittedName>
</protein>
<dbReference type="PANTHER" id="PTHR42928">
    <property type="entry name" value="TRICARBOXYLATE-BINDING PROTEIN"/>
    <property type="match status" value="1"/>
</dbReference>
<dbReference type="Pfam" id="PF03401">
    <property type="entry name" value="TctC"/>
    <property type="match status" value="1"/>
</dbReference>
<comment type="similarity">
    <text evidence="1">Belongs to the UPF0065 (bug) family.</text>
</comment>
<dbReference type="SUPFAM" id="SSF53850">
    <property type="entry name" value="Periplasmic binding protein-like II"/>
    <property type="match status" value="1"/>
</dbReference>
<dbReference type="InterPro" id="IPR005064">
    <property type="entry name" value="BUG"/>
</dbReference>
<evidence type="ECO:0000313" key="3">
    <source>
        <dbReference type="EMBL" id="SDH83804.1"/>
    </source>
</evidence>
<dbReference type="CDD" id="cd13578">
    <property type="entry name" value="PBP2_Bug27"/>
    <property type="match status" value="1"/>
</dbReference>
<dbReference type="Proteomes" id="UP000198607">
    <property type="component" value="Unassembled WGS sequence"/>
</dbReference>
<evidence type="ECO:0000256" key="2">
    <source>
        <dbReference type="SAM" id="SignalP"/>
    </source>
</evidence>
<keyword evidence="4" id="KW-1185">Reference proteome</keyword>
<evidence type="ECO:0000313" key="4">
    <source>
        <dbReference type="Proteomes" id="UP000198607"/>
    </source>
</evidence>
<dbReference type="AlphaFoldDB" id="A0A1G8FNZ4"/>
<gene>
    <name evidence="3" type="ORF">SAMN05660652_02379</name>
</gene>
<reference evidence="3 4" key="1">
    <citation type="submission" date="2016-10" db="EMBL/GenBank/DDBJ databases">
        <authorList>
            <person name="de Groot N.N."/>
        </authorList>
    </citation>
    <scope>NUCLEOTIDE SEQUENCE [LARGE SCALE GENOMIC DNA]</scope>
    <source>
        <strain evidence="3 4">DSM 5885</strain>
    </source>
</reference>
<dbReference type="STRING" id="83767.SAMN05660652_02379"/>
<dbReference type="Gene3D" id="3.40.190.10">
    <property type="entry name" value="Periplasmic binding protein-like II"/>
    <property type="match status" value="1"/>
</dbReference>
<keyword evidence="3" id="KW-0675">Receptor</keyword>
<dbReference type="EMBL" id="FNCY01000009">
    <property type="protein sequence ID" value="SDH83804.1"/>
    <property type="molecule type" value="Genomic_DNA"/>
</dbReference>
<evidence type="ECO:0000256" key="1">
    <source>
        <dbReference type="ARBA" id="ARBA00006987"/>
    </source>
</evidence>